<dbReference type="Pfam" id="PF04977">
    <property type="entry name" value="DivIC"/>
    <property type="match status" value="1"/>
</dbReference>
<evidence type="ECO:0000256" key="1">
    <source>
        <dbReference type="SAM" id="Phobius"/>
    </source>
</evidence>
<accession>A0ABP9ZG20</accession>
<keyword evidence="1" id="KW-0812">Transmembrane</keyword>
<sequence>MAQNNLANNTYAVPGYYSAGEQQTYQNQENGINVKLGLSKFEKTVVILGLSVVFFLMIALVSQKIALSNQAANLQVTTSALTKVKDSNSILKQEASELQSANRLQKIAKQAGLSLSNKNVRNVSK</sequence>
<evidence type="ECO:0008006" key="4">
    <source>
        <dbReference type="Google" id="ProtNLM"/>
    </source>
</evidence>
<dbReference type="EMBL" id="BAABVV010000012">
    <property type="protein sequence ID" value="GAA6113714.1"/>
    <property type="molecule type" value="Genomic_DNA"/>
</dbReference>
<keyword evidence="1" id="KW-0472">Membrane</keyword>
<dbReference type="RefSeq" id="WP_353317232.1">
    <property type="nucleotide sequence ID" value="NZ_BAABVV010000012.1"/>
</dbReference>
<comment type="caution">
    <text evidence="2">The sequence shown here is derived from an EMBL/GenBank/DDBJ whole genome shotgun (WGS) entry which is preliminary data.</text>
</comment>
<organism evidence="2 3">
    <name type="scientific">Apilactobacillus apinorum</name>
    <dbReference type="NCBI Taxonomy" id="1218495"/>
    <lineage>
        <taxon>Bacteria</taxon>
        <taxon>Bacillati</taxon>
        <taxon>Bacillota</taxon>
        <taxon>Bacilli</taxon>
        <taxon>Lactobacillales</taxon>
        <taxon>Lactobacillaceae</taxon>
        <taxon>Apilactobacillus</taxon>
    </lineage>
</organism>
<reference evidence="2 3" key="1">
    <citation type="submission" date="2024-03" db="EMBL/GenBank/DDBJ databases">
        <title>Inconsistent identification of Apilactobacillus kunkeei-related strains obtained by well-developed overall genome related indices.</title>
        <authorList>
            <person name="Maeno S."/>
            <person name="Endo A."/>
        </authorList>
    </citation>
    <scope>NUCLEOTIDE SEQUENCE [LARGE SCALE GENOMIC DNA]</scope>
    <source>
        <strain evidence="2 3">20H-10</strain>
    </source>
</reference>
<keyword evidence="1" id="KW-1133">Transmembrane helix</keyword>
<dbReference type="InterPro" id="IPR007060">
    <property type="entry name" value="FtsL/DivIC"/>
</dbReference>
<protein>
    <recommendedName>
        <fullName evidence="4">Cell division protein FtsL</fullName>
    </recommendedName>
</protein>
<name>A0ABP9ZG20_9LACO</name>
<dbReference type="Proteomes" id="UP001438112">
    <property type="component" value="Unassembled WGS sequence"/>
</dbReference>
<gene>
    <name evidence="2" type="ORF">AP20H10_00770</name>
</gene>
<evidence type="ECO:0000313" key="2">
    <source>
        <dbReference type="EMBL" id="GAA6113714.1"/>
    </source>
</evidence>
<evidence type="ECO:0000313" key="3">
    <source>
        <dbReference type="Proteomes" id="UP001438112"/>
    </source>
</evidence>
<proteinExistence type="predicted"/>
<feature type="transmembrane region" description="Helical" evidence="1">
    <location>
        <begin position="44"/>
        <end position="61"/>
    </location>
</feature>
<keyword evidence="3" id="KW-1185">Reference proteome</keyword>